<reference evidence="2" key="2">
    <citation type="submission" date="2021-04" db="EMBL/GenBank/DDBJ databases">
        <authorList>
            <person name="Gilroy R."/>
        </authorList>
    </citation>
    <scope>NUCLEOTIDE SEQUENCE</scope>
    <source>
        <strain evidence="2">ChiBcec8-13705</strain>
    </source>
</reference>
<name>A0A9D2S2Y3_9FIRM</name>
<dbReference type="EMBL" id="DWYG01000031">
    <property type="protein sequence ID" value="HJB41419.1"/>
    <property type="molecule type" value="Genomic_DNA"/>
</dbReference>
<reference evidence="2" key="1">
    <citation type="journal article" date="2021" name="PeerJ">
        <title>Extensive microbial diversity within the chicken gut microbiome revealed by metagenomics and culture.</title>
        <authorList>
            <person name="Gilroy R."/>
            <person name="Ravi A."/>
            <person name="Getino M."/>
            <person name="Pursley I."/>
            <person name="Horton D.L."/>
            <person name="Alikhan N.F."/>
            <person name="Baker D."/>
            <person name="Gharbi K."/>
            <person name="Hall N."/>
            <person name="Watson M."/>
            <person name="Adriaenssens E.M."/>
            <person name="Foster-Nyarko E."/>
            <person name="Jarju S."/>
            <person name="Secka A."/>
            <person name="Antonio M."/>
            <person name="Oren A."/>
            <person name="Chaudhuri R.R."/>
            <person name="La Ragione R."/>
            <person name="Hildebrand F."/>
            <person name="Pallen M.J."/>
        </authorList>
    </citation>
    <scope>NUCLEOTIDE SEQUENCE</scope>
    <source>
        <strain evidence="2">ChiBcec8-13705</strain>
    </source>
</reference>
<dbReference type="Proteomes" id="UP000886803">
    <property type="component" value="Unassembled WGS sequence"/>
</dbReference>
<proteinExistence type="predicted"/>
<comment type="caution">
    <text evidence="2">The sequence shown here is derived from an EMBL/GenBank/DDBJ whole genome shotgun (WGS) entry which is preliminary data.</text>
</comment>
<feature type="chain" id="PRO_5038952662" description="Haem-binding uptake Tiki superfamily ChaN domain-containing protein" evidence="1">
    <location>
        <begin position="27"/>
        <end position="387"/>
    </location>
</feature>
<dbReference type="SUPFAM" id="SSF159501">
    <property type="entry name" value="EreA/ChaN-like"/>
    <property type="match status" value="1"/>
</dbReference>
<evidence type="ECO:0000313" key="2">
    <source>
        <dbReference type="EMBL" id="HJB41419.1"/>
    </source>
</evidence>
<keyword evidence="1" id="KW-0732">Signal</keyword>
<evidence type="ECO:0000256" key="1">
    <source>
        <dbReference type="SAM" id="SignalP"/>
    </source>
</evidence>
<accession>A0A9D2S2Y3</accession>
<dbReference type="PROSITE" id="PS51257">
    <property type="entry name" value="PROKAR_LIPOPROTEIN"/>
    <property type="match status" value="1"/>
</dbReference>
<organism evidence="2 3">
    <name type="scientific">Candidatus Gemmiger avicola</name>
    <dbReference type="NCBI Taxonomy" id="2838605"/>
    <lineage>
        <taxon>Bacteria</taxon>
        <taxon>Bacillati</taxon>
        <taxon>Bacillota</taxon>
        <taxon>Clostridia</taxon>
        <taxon>Eubacteriales</taxon>
        <taxon>Gemmiger</taxon>
    </lineage>
</organism>
<feature type="signal peptide" evidence="1">
    <location>
        <begin position="1"/>
        <end position="26"/>
    </location>
</feature>
<dbReference type="AlphaFoldDB" id="A0A9D2S2Y3"/>
<sequence length="387" mass="42574">MNTQLKRHTLLGLAAGALALTMTACAAPKETAAPTATPAATPTATPISDAEMLGEPIVGATTLPITPDAGQIAIYGEGHGRNYYYATELAVWQDYYAQGMRDLFLEFPYAWAQTLNLWMQAEDDAILERLYEVSAGAAWHTQDSLAFCRQIKETCPETVFHGYDISFGYDAITAQYGNLLEEEGKTDSEEYALFQNNNEQYEVYRNENDADGTAPYRENCMVENFSRQFEALDGASVMVICGSYHAQNEASISDPNTLRFAAQLMQKYGDAVQIEDLHFGGDGSTLYLFGVAPYMANTIGTVENPGLPGVQALQIYEIFNAYEDVKELETNGVYLPCSVFPVEVKPGGVYRVGYFMEDGSEEWYTFRADGEVQNGESVVTGVTLPPL</sequence>
<protein>
    <recommendedName>
        <fullName evidence="4">Haem-binding uptake Tiki superfamily ChaN domain-containing protein</fullName>
    </recommendedName>
</protein>
<evidence type="ECO:0000313" key="3">
    <source>
        <dbReference type="Proteomes" id="UP000886803"/>
    </source>
</evidence>
<gene>
    <name evidence="2" type="ORF">H9945_02875</name>
</gene>
<evidence type="ECO:0008006" key="4">
    <source>
        <dbReference type="Google" id="ProtNLM"/>
    </source>
</evidence>